<protein>
    <submittedName>
        <fullName evidence="1">Uncharacterized protein</fullName>
    </submittedName>
</protein>
<proteinExistence type="predicted"/>
<dbReference type="Gene3D" id="3.40.50.2000">
    <property type="entry name" value="Glycogen Phosphorylase B"/>
    <property type="match status" value="1"/>
</dbReference>
<dbReference type="Pfam" id="PF13692">
    <property type="entry name" value="Glyco_trans_1_4"/>
    <property type="match status" value="1"/>
</dbReference>
<reference evidence="1" key="1">
    <citation type="submission" date="2017-10" db="EMBL/GenBank/DDBJ databases">
        <title>Resolving the taxonomy of Roseburia spp., Eubacterium rectale and Agathobacter spp. through phylogenomic analysis.</title>
        <authorList>
            <person name="Sheridan P.O."/>
            <person name="Walker A.W."/>
            <person name="Duncan S.H."/>
            <person name="Scott K.P."/>
            <person name="Toole P.W.O."/>
            <person name="Luis P."/>
            <person name="Flint H.J."/>
        </authorList>
    </citation>
    <scope>NUCLEOTIDE SEQUENCE [LARGE SCALE GENOMIC DNA]</scope>
    <source>
        <strain evidence="1">JK10</strain>
    </source>
</reference>
<evidence type="ECO:0000313" key="1">
    <source>
        <dbReference type="EMBL" id="PHU40386.1"/>
    </source>
</evidence>
<sequence>MYKIIPHAYDTEFPWNTTISERIEKLLKGKKQGKRNAVYLYELADTSTFRYRVYNVCQALDLSIEWNGVYFFASEMKYLIEYIDIIDVLVIARFRWTQELSSLISKFKSYGIPVGFESDDMIFDNSEVGLIMNTLSVEESSERYDYWFSYLGRMERTLQECDFGITTNDYLSKIMSEKTGKEAYVIKNFMNRLQLEVSDDYYEQKKRQASSEKFVIGYFSGTPSHINDFRVVAPELINVLEQCPNAILRIVGFLTLPKGFEEYVEKGRVEQLQLVNFVDLQQLIAEVDVNIAPLMINRFTNCKSELKYFEAAAVGTITCATPTFTFNQSIKNGVDGYLLNQGEWSGKLLEIYNDKNKNNMEIIKNAKQKSIDNYAFYNMVGDTNAVFDKVSR</sequence>
<dbReference type="Proteomes" id="UP000224317">
    <property type="component" value="Unassembled WGS sequence"/>
</dbReference>
<gene>
    <name evidence="1" type="ORF">CSX00_06355</name>
</gene>
<organism evidence="1 2">
    <name type="scientific">Pseudobutyrivibrio ruminis</name>
    <dbReference type="NCBI Taxonomy" id="46206"/>
    <lineage>
        <taxon>Bacteria</taxon>
        <taxon>Bacillati</taxon>
        <taxon>Bacillota</taxon>
        <taxon>Clostridia</taxon>
        <taxon>Lachnospirales</taxon>
        <taxon>Lachnospiraceae</taxon>
        <taxon>Pseudobutyrivibrio</taxon>
    </lineage>
</organism>
<evidence type="ECO:0000313" key="2">
    <source>
        <dbReference type="Proteomes" id="UP000224317"/>
    </source>
</evidence>
<keyword evidence="2" id="KW-1185">Reference proteome</keyword>
<accession>A0A2G3EAQ6</accession>
<comment type="caution">
    <text evidence="1">The sequence shown here is derived from an EMBL/GenBank/DDBJ whole genome shotgun (WGS) entry which is preliminary data.</text>
</comment>
<dbReference type="SUPFAM" id="SSF53756">
    <property type="entry name" value="UDP-Glycosyltransferase/glycogen phosphorylase"/>
    <property type="match status" value="1"/>
</dbReference>
<dbReference type="EMBL" id="PDYH01000020">
    <property type="protein sequence ID" value="PHU40386.1"/>
    <property type="molecule type" value="Genomic_DNA"/>
</dbReference>
<dbReference type="RefSeq" id="WP_099413186.1">
    <property type="nucleotide sequence ID" value="NZ_PDYH01000020.1"/>
</dbReference>
<dbReference type="AlphaFoldDB" id="A0A2G3EAQ6"/>
<name>A0A2G3EAQ6_9FIRM</name>